<dbReference type="InterPro" id="IPR011545">
    <property type="entry name" value="DEAD/DEAH_box_helicase_dom"/>
</dbReference>
<dbReference type="EMBL" id="UYRR01031570">
    <property type="protein sequence ID" value="VDK51101.1"/>
    <property type="molecule type" value="Genomic_DNA"/>
</dbReference>
<protein>
    <recommendedName>
        <fullName evidence="4">ATP-dependent RNA helicase</fullName>
        <ecNumber evidence="4">3.6.4.13</ecNumber>
    </recommendedName>
</protein>
<dbReference type="WBParaSite" id="ASIM_0001457301-mRNA-1">
    <property type="protein sequence ID" value="ASIM_0001457301-mRNA-1"/>
    <property type="gene ID" value="ASIM_0001457301"/>
</dbReference>
<proteinExistence type="inferred from homology"/>
<dbReference type="GO" id="GO:0003723">
    <property type="term" value="F:RNA binding"/>
    <property type="evidence" value="ECO:0007669"/>
    <property type="project" value="UniProtKB-UniRule"/>
</dbReference>
<dbReference type="GO" id="GO:0003724">
    <property type="term" value="F:RNA helicase activity"/>
    <property type="evidence" value="ECO:0007669"/>
    <property type="project" value="UniProtKB-EC"/>
</dbReference>
<keyword evidence="4" id="KW-0694">RNA-binding</keyword>
<dbReference type="OrthoDB" id="10413077at2759"/>
<dbReference type="Pfam" id="PF00270">
    <property type="entry name" value="DEAD"/>
    <property type="match status" value="1"/>
</dbReference>
<evidence type="ECO:0000313" key="7">
    <source>
        <dbReference type="Proteomes" id="UP000267096"/>
    </source>
</evidence>
<gene>
    <name evidence="6" type="ORF">ASIM_LOCUS13983</name>
</gene>
<dbReference type="AlphaFoldDB" id="A0A0M3K143"/>
<evidence type="ECO:0000256" key="3">
    <source>
        <dbReference type="ARBA" id="ARBA00022840"/>
    </source>
</evidence>
<comment type="function">
    <text evidence="4">RNA helicase.</text>
</comment>
<evidence type="ECO:0000313" key="8">
    <source>
        <dbReference type="WBParaSite" id="ASIM_0001457301-mRNA-1"/>
    </source>
</evidence>
<keyword evidence="2 4" id="KW-0378">Hydrolase</keyword>
<dbReference type="GO" id="GO:0016787">
    <property type="term" value="F:hydrolase activity"/>
    <property type="evidence" value="ECO:0007669"/>
    <property type="project" value="UniProtKB-KW"/>
</dbReference>
<evidence type="ECO:0000256" key="1">
    <source>
        <dbReference type="ARBA" id="ARBA00022741"/>
    </source>
</evidence>
<comment type="similarity">
    <text evidence="4">Belongs to the DEAD box helicase family.</text>
</comment>
<name>A0A0M3K143_ANISI</name>
<evidence type="ECO:0000256" key="4">
    <source>
        <dbReference type="RuleBase" id="RU365068"/>
    </source>
</evidence>
<accession>A0A0M3K143</accession>
<dbReference type="PANTHER" id="PTHR24031">
    <property type="entry name" value="RNA HELICASE"/>
    <property type="match status" value="1"/>
</dbReference>
<evidence type="ECO:0000259" key="5">
    <source>
        <dbReference type="Pfam" id="PF00270"/>
    </source>
</evidence>
<dbReference type="EC" id="3.6.4.13" evidence="4"/>
<comment type="domain">
    <text evidence="4">The Q motif is unique to and characteristic of the DEAD box family of RNA helicases and controls ATP binding and hydrolysis.</text>
</comment>
<evidence type="ECO:0000313" key="6">
    <source>
        <dbReference type="EMBL" id="VDK51101.1"/>
    </source>
</evidence>
<comment type="catalytic activity">
    <reaction evidence="4">
        <text>ATP + H2O = ADP + phosphate + H(+)</text>
        <dbReference type="Rhea" id="RHEA:13065"/>
        <dbReference type="ChEBI" id="CHEBI:15377"/>
        <dbReference type="ChEBI" id="CHEBI:15378"/>
        <dbReference type="ChEBI" id="CHEBI:30616"/>
        <dbReference type="ChEBI" id="CHEBI:43474"/>
        <dbReference type="ChEBI" id="CHEBI:456216"/>
        <dbReference type="EC" id="3.6.4.13"/>
    </reaction>
</comment>
<dbReference type="Proteomes" id="UP000267096">
    <property type="component" value="Unassembled WGS sequence"/>
</dbReference>
<organism evidence="8">
    <name type="scientific">Anisakis simplex</name>
    <name type="common">Herring worm</name>
    <dbReference type="NCBI Taxonomy" id="6269"/>
    <lineage>
        <taxon>Eukaryota</taxon>
        <taxon>Metazoa</taxon>
        <taxon>Ecdysozoa</taxon>
        <taxon>Nematoda</taxon>
        <taxon>Chromadorea</taxon>
        <taxon>Rhabditida</taxon>
        <taxon>Spirurina</taxon>
        <taxon>Ascaridomorpha</taxon>
        <taxon>Ascaridoidea</taxon>
        <taxon>Anisakidae</taxon>
        <taxon>Anisakis</taxon>
        <taxon>Anisakis simplex complex</taxon>
    </lineage>
</organism>
<keyword evidence="3 4" id="KW-0067">ATP-binding</keyword>
<keyword evidence="1 4" id="KW-0547">Nucleotide-binding</keyword>
<dbReference type="Gene3D" id="3.40.50.300">
    <property type="entry name" value="P-loop containing nucleotide triphosphate hydrolases"/>
    <property type="match status" value="2"/>
</dbReference>
<keyword evidence="4" id="KW-0347">Helicase</keyword>
<evidence type="ECO:0000256" key="2">
    <source>
        <dbReference type="ARBA" id="ARBA00022801"/>
    </source>
</evidence>
<reference evidence="8" key="1">
    <citation type="submission" date="2017-02" db="UniProtKB">
        <authorList>
            <consortium name="WormBaseParasite"/>
        </authorList>
    </citation>
    <scope>IDENTIFICATION</scope>
</reference>
<dbReference type="InterPro" id="IPR027417">
    <property type="entry name" value="P-loop_NTPase"/>
</dbReference>
<reference evidence="6 7" key="2">
    <citation type="submission" date="2018-11" db="EMBL/GenBank/DDBJ databases">
        <authorList>
            <consortium name="Pathogen Informatics"/>
        </authorList>
    </citation>
    <scope>NUCLEOTIDE SEQUENCE [LARGE SCALE GENOMIC DNA]</scope>
</reference>
<dbReference type="GO" id="GO:0005524">
    <property type="term" value="F:ATP binding"/>
    <property type="evidence" value="ECO:0007669"/>
    <property type="project" value="UniProtKB-UniRule"/>
</dbReference>
<sequence length="408" mass="46799">MDVRSFSQLALNRCLTRSFSELFYEKPTDLQQKALVPITEGFLQFCTCFPSRAWLMQYSLGNWNNLNDFDEYLLVLEIISRLLSDTGKDTYIRCFSGFGMGKRVTLAIGIVQNISFNRQDVRPGKVQAIIITRIKSETCELTAFESTQKRATKLKETLQAVGKYLGVKCTVYISDNNRHQIESSVRLSHVLIASPSNVVRLLKHRTIEPNSVKIIVFDEADSLFPNDLDETALNDLHNIFAMTAENAQRTQTLEDYMKRVDLNPARVEIQFNYDNINHYRLFISEIEKGEALMTLLQGHKKGKFVIFTRYAECAEELQAVFESDGSLFLHYDMPKSARYAVVSKFLNGKNYRCLFVRAGLIGAERGDIINFICVENLCAMRSIERFYGITLNRLPNDYIPPVTQNFED</sequence>
<dbReference type="SUPFAM" id="SSF52540">
    <property type="entry name" value="P-loop containing nucleoside triphosphate hydrolases"/>
    <property type="match status" value="1"/>
</dbReference>
<feature type="domain" description="DEAD/DEAH-box helicase" evidence="5">
    <location>
        <begin position="99"/>
        <end position="230"/>
    </location>
</feature>
<keyword evidence="7" id="KW-1185">Reference proteome</keyword>